<keyword evidence="2" id="KW-1185">Reference proteome</keyword>
<reference evidence="1" key="1">
    <citation type="submission" date="2022-02" db="EMBL/GenBank/DDBJ databases">
        <title>Plant Genome Project.</title>
        <authorList>
            <person name="Zhang R.-G."/>
        </authorList>
    </citation>
    <scope>NUCLEOTIDE SEQUENCE</scope>
    <source>
        <strain evidence="1">AT1</strain>
    </source>
</reference>
<evidence type="ECO:0000313" key="1">
    <source>
        <dbReference type="EMBL" id="KAI8564908.1"/>
    </source>
</evidence>
<accession>A0ACC0PK66</accession>
<evidence type="ECO:0000313" key="2">
    <source>
        <dbReference type="Proteomes" id="UP001062846"/>
    </source>
</evidence>
<organism evidence="1 2">
    <name type="scientific">Rhododendron molle</name>
    <name type="common">Chinese azalea</name>
    <name type="synonym">Azalea mollis</name>
    <dbReference type="NCBI Taxonomy" id="49168"/>
    <lineage>
        <taxon>Eukaryota</taxon>
        <taxon>Viridiplantae</taxon>
        <taxon>Streptophyta</taxon>
        <taxon>Embryophyta</taxon>
        <taxon>Tracheophyta</taxon>
        <taxon>Spermatophyta</taxon>
        <taxon>Magnoliopsida</taxon>
        <taxon>eudicotyledons</taxon>
        <taxon>Gunneridae</taxon>
        <taxon>Pentapetalae</taxon>
        <taxon>asterids</taxon>
        <taxon>Ericales</taxon>
        <taxon>Ericaceae</taxon>
        <taxon>Ericoideae</taxon>
        <taxon>Rhodoreae</taxon>
        <taxon>Rhododendron</taxon>
    </lineage>
</organism>
<comment type="caution">
    <text evidence="1">The sequence shown here is derived from an EMBL/GenBank/DDBJ whole genome shotgun (WGS) entry which is preliminary data.</text>
</comment>
<gene>
    <name evidence="1" type="ORF">RHMOL_Rhmol03G0219400</name>
</gene>
<dbReference type="Proteomes" id="UP001062846">
    <property type="component" value="Chromosome 3"/>
</dbReference>
<sequence length="166" mass="18407">MVELGKLILTRHPSFSITILTTTTSFNTGSTALYLRRVSSTTPFHHLPLIPLDPASFPSTEAITFELLRLNTPHVRRSLLSLSLSTTTTITAFIIDLFCSPALPLGSELNIPTYYFFTSGAGCLDCFLYLPTIHQNINQSFKDLNTDLHFPNLPPIPAADMPRPML</sequence>
<name>A0ACC0PK66_RHOML</name>
<dbReference type="EMBL" id="CM046390">
    <property type="protein sequence ID" value="KAI8564908.1"/>
    <property type="molecule type" value="Genomic_DNA"/>
</dbReference>
<protein>
    <submittedName>
        <fullName evidence="1">Uncharacterized protein</fullName>
    </submittedName>
</protein>
<proteinExistence type="predicted"/>